<protein>
    <submittedName>
        <fullName evidence="1">Uncharacterized protein</fullName>
    </submittedName>
</protein>
<dbReference type="EMBL" id="CAMXCT030002391">
    <property type="protein sequence ID" value="CAL4785206.1"/>
    <property type="molecule type" value="Genomic_DNA"/>
</dbReference>
<reference evidence="1" key="1">
    <citation type="submission" date="2022-10" db="EMBL/GenBank/DDBJ databases">
        <authorList>
            <person name="Chen Y."/>
            <person name="Dougan E. K."/>
            <person name="Chan C."/>
            <person name="Rhodes N."/>
            <person name="Thang M."/>
        </authorList>
    </citation>
    <scope>NUCLEOTIDE SEQUENCE</scope>
</reference>
<organism evidence="1">
    <name type="scientific">Cladocopium goreaui</name>
    <dbReference type="NCBI Taxonomy" id="2562237"/>
    <lineage>
        <taxon>Eukaryota</taxon>
        <taxon>Sar</taxon>
        <taxon>Alveolata</taxon>
        <taxon>Dinophyceae</taxon>
        <taxon>Suessiales</taxon>
        <taxon>Symbiodiniaceae</taxon>
        <taxon>Cladocopium</taxon>
    </lineage>
</organism>
<dbReference type="EMBL" id="CAMXCT010002391">
    <property type="protein sequence ID" value="CAI3997894.1"/>
    <property type="molecule type" value="Genomic_DNA"/>
</dbReference>
<comment type="caution">
    <text evidence="1">The sequence shown here is derived from an EMBL/GenBank/DDBJ whole genome shotgun (WGS) entry which is preliminary data.</text>
</comment>
<dbReference type="EMBL" id="CAMXCT020002391">
    <property type="protein sequence ID" value="CAL1151269.1"/>
    <property type="molecule type" value="Genomic_DNA"/>
</dbReference>
<evidence type="ECO:0000313" key="1">
    <source>
        <dbReference type="EMBL" id="CAI3997894.1"/>
    </source>
</evidence>
<proteinExistence type="predicted"/>
<keyword evidence="3" id="KW-1185">Reference proteome</keyword>
<name>A0A9P1G1V5_9DINO</name>
<gene>
    <name evidence="1" type="ORF">C1SCF055_LOCUS24232</name>
</gene>
<dbReference type="AlphaFoldDB" id="A0A9P1G1V5"/>
<accession>A0A9P1G1V5</accession>
<dbReference type="Proteomes" id="UP001152797">
    <property type="component" value="Unassembled WGS sequence"/>
</dbReference>
<evidence type="ECO:0000313" key="2">
    <source>
        <dbReference type="EMBL" id="CAL4785206.1"/>
    </source>
</evidence>
<evidence type="ECO:0000313" key="3">
    <source>
        <dbReference type="Proteomes" id="UP001152797"/>
    </source>
</evidence>
<dbReference type="OrthoDB" id="433534at2759"/>
<reference evidence="2 3" key="2">
    <citation type="submission" date="2024-05" db="EMBL/GenBank/DDBJ databases">
        <authorList>
            <person name="Chen Y."/>
            <person name="Shah S."/>
            <person name="Dougan E. K."/>
            <person name="Thang M."/>
            <person name="Chan C."/>
        </authorList>
    </citation>
    <scope>NUCLEOTIDE SEQUENCE [LARGE SCALE GENOMIC DNA]</scope>
</reference>
<sequence length="114" mass="13015">MHAINLGLLFDVNGSCLMAMCVENYFGETPDLQSQLDLAYESFKRFCKAEKNHCSQPPFKVRHVVKKPDRIMLTSKAYNGRVLVEWISRCSSDFAKQRPHDQRLCLLASCAFLG</sequence>